<dbReference type="GO" id="GO:0005737">
    <property type="term" value="C:cytoplasm"/>
    <property type="evidence" value="ECO:0007669"/>
    <property type="project" value="TreeGrafter"/>
</dbReference>
<keyword evidence="5" id="KW-1185">Reference proteome</keyword>
<dbReference type="InterPro" id="IPR035647">
    <property type="entry name" value="EFG_III/V"/>
</dbReference>
<dbReference type="Gene3D" id="3.30.230.30">
    <property type="entry name" value="Impact, N-terminal domain"/>
    <property type="match status" value="1"/>
</dbReference>
<protein>
    <submittedName>
        <fullName evidence="4">Putative YigZ family protein</fullName>
    </submittedName>
</protein>
<evidence type="ECO:0000313" key="4">
    <source>
        <dbReference type="EMBL" id="TCJ84459.1"/>
    </source>
</evidence>
<dbReference type="PANTHER" id="PTHR16301:SF20">
    <property type="entry name" value="IMPACT FAMILY MEMBER YIGZ"/>
    <property type="match status" value="1"/>
</dbReference>
<dbReference type="InterPro" id="IPR001498">
    <property type="entry name" value="Impact_N"/>
</dbReference>
<dbReference type="PANTHER" id="PTHR16301">
    <property type="entry name" value="IMPACT-RELATED"/>
    <property type="match status" value="1"/>
</dbReference>
<dbReference type="Pfam" id="PF01205">
    <property type="entry name" value="Impact_N"/>
    <property type="match status" value="1"/>
</dbReference>
<feature type="domain" description="UPF0029" evidence="3">
    <location>
        <begin position="147"/>
        <end position="190"/>
    </location>
</feature>
<dbReference type="InterPro" id="IPR036956">
    <property type="entry name" value="Impact_N_sf"/>
</dbReference>
<dbReference type="GO" id="GO:0006446">
    <property type="term" value="P:regulation of translational initiation"/>
    <property type="evidence" value="ECO:0007669"/>
    <property type="project" value="TreeGrafter"/>
</dbReference>
<sequence>MSNKPVIASYRVPKSKVIEEYEIKKSRFICWIAPATSREEAIQLVDQAKAEYPDARHHCWAYILGNPDNAASAAANDDGEPSGTAGKPILNVLQHKNIGDVVAVVIRYFGGIKLGAGGLVRAYGTATQQASELLTLIEQVPHQDVKIECDYADEPTLRRWIESQKGILLASEYSDKASLNVSLPVDCVDDLYTLTAGWKGTEIDSE</sequence>
<dbReference type="InterPro" id="IPR020568">
    <property type="entry name" value="Ribosomal_Su5_D2-typ_SF"/>
</dbReference>
<dbReference type="InterPro" id="IPR015269">
    <property type="entry name" value="UPF0029_Impact_C"/>
</dbReference>
<evidence type="ECO:0000256" key="1">
    <source>
        <dbReference type="ARBA" id="ARBA00007665"/>
    </source>
</evidence>
<dbReference type="InterPro" id="IPR023582">
    <property type="entry name" value="Impact"/>
</dbReference>
<feature type="domain" description="Impact N-terminal" evidence="2">
    <location>
        <begin position="24"/>
        <end position="130"/>
    </location>
</feature>
<dbReference type="PROSITE" id="PS00910">
    <property type="entry name" value="UPF0029"/>
    <property type="match status" value="1"/>
</dbReference>
<name>A0A4R1EX90_9GAMM</name>
<organism evidence="4 5">
    <name type="scientific">Cocleimonas flava</name>
    <dbReference type="NCBI Taxonomy" id="634765"/>
    <lineage>
        <taxon>Bacteria</taxon>
        <taxon>Pseudomonadati</taxon>
        <taxon>Pseudomonadota</taxon>
        <taxon>Gammaproteobacteria</taxon>
        <taxon>Thiotrichales</taxon>
        <taxon>Thiotrichaceae</taxon>
        <taxon>Cocleimonas</taxon>
    </lineage>
</organism>
<accession>A0A4R1EX90</accession>
<dbReference type="Proteomes" id="UP000294887">
    <property type="component" value="Unassembled WGS sequence"/>
</dbReference>
<dbReference type="Pfam" id="PF09186">
    <property type="entry name" value="DUF1949"/>
    <property type="match status" value="1"/>
</dbReference>
<dbReference type="InterPro" id="IPR020569">
    <property type="entry name" value="UPF0029_Impact_CS"/>
</dbReference>
<dbReference type="NCBIfam" id="TIGR00257">
    <property type="entry name" value="IMPACT_YIGZ"/>
    <property type="match status" value="1"/>
</dbReference>
<dbReference type="GO" id="GO:0032561">
    <property type="term" value="F:guanyl ribonucleotide binding"/>
    <property type="evidence" value="ECO:0007669"/>
    <property type="project" value="UniProtKB-ARBA"/>
</dbReference>
<evidence type="ECO:0000259" key="3">
    <source>
        <dbReference type="Pfam" id="PF09186"/>
    </source>
</evidence>
<dbReference type="Gene3D" id="3.30.70.240">
    <property type="match status" value="1"/>
</dbReference>
<dbReference type="GO" id="GO:0043168">
    <property type="term" value="F:anion binding"/>
    <property type="evidence" value="ECO:0007669"/>
    <property type="project" value="UniProtKB-ARBA"/>
</dbReference>
<proteinExistence type="inferred from homology"/>
<reference evidence="4 5" key="1">
    <citation type="submission" date="2019-03" db="EMBL/GenBank/DDBJ databases">
        <title>Genomic Encyclopedia of Type Strains, Phase IV (KMG-IV): sequencing the most valuable type-strain genomes for metagenomic binning, comparative biology and taxonomic classification.</title>
        <authorList>
            <person name="Goeker M."/>
        </authorList>
    </citation>
    <scope>NUCLEOTIDE SEQUENCE [LARGE SCALE GENOMIC DNA]</scope>
    <source>
        <strain evidence="4 5">DSM 24830</strain>
    </source>
</reference>
<dbReference type="EMBL" id="SMFQ01000004">
    <property type="protein sequence ID" value="TCJ84459.1"/>
    <property type="molecule type" value="Genomic_DNA"/>
</dbReference>
<evidence type="ECO:0000313" key="5">
    <source>
        <dbReference type="Proteomes" id="UP000294887"/>
    </source>
</evidence>
<gene>
    <name evidence="4" type="ORF">EV695_2416</name>
</gene>
<dbReference type="GO" id="GO:0017111">
    <property type="term" value="F:ribonucleoside triphosphate phosphatase activity"/>
    <property type="evidence" value="ECO:0007669"/>
    <property type="project" value="UniProtKB-ARBA"/>
</dbReference>
<comment type="similarity">
    <text evidence="1">Belongs to the IMPACT family.</text>
</comment>
<dbReference type="RefSeq" id="WP_207907076.1">
    <property type="nucleotide sequence ID" value="NZ_BAAAFU010000006.1"/>
</dbReference>
<dbReference type="SUPFAM" id="SSF54980">
    <property type="entry name" value="EF-G C-terminal domain-like"/>
    <property type="match status" value="1"/>
</dbReference>
<evidence type="ECO:0000259" key="2">
    <source>
        <dbReference type="Pfam" id="PF01205"/>
    </source>
</evidence>
<dbReference type="InterPro" id="IPR015796">
    <property type="entry name" value="Impact_YigZ-like"/>
</dbReference>
<comment type="caution">
    <text evidence="4">The sequence shown here is derived from an EMBL/GenBank/DDBJ whole genome shotgun (WGS) entry which is preliminary data.</text>
</comment>
<dbReference type="SUPFAM" id="SSF54211">
    <property type="entry name" value="Ribosomal protein S5 domain 2-like"/>
    <property type="match status" value="1"/>
</dbReference>
<dbReference type="AlphaFoldDB" id="A0A4R1EX90"/>